<dbReference type="GO" id="GO:0015385">
    <property type="term" value="F:sodium:proton antiporter activity"/>
    <property type="evidence" value="ECO:0007669"/>
    <property type="project" value="UniProtKB-UniRule"/>
</dbReference>
<evidence type="ECO:0000256" key="3">
    <source>
        <dbReference type="ARBA" id="ARBA00022692"/>
    </source>
</evidence>
<keyword evidence="7" id="KW-0813">Transport</keyword>
<feature type="transmembrane region" description="Helical" evidence="7">
    <location>
        <begin position="343"/>
        <end position="365"/>
    </location>
</feature>
<dbReference type="PANTHER" id="PTHR30341">
    <property type="entry name" value="SODIUM ION/PROTON ANTIPORTER NHAA-RELATED"/>
    <property type="match status" value="1"/>
</dbReference>
<evidence type="ECO:0000256" key="7">
    <source>
        <dbReference type="HAMAP-Rule" id="MF_01844"/>
    </source>
</evidence>
<feature type="transmembrane region" description="Helical" evidence="7">
    <location>
        <begin position="385"/>
        <end position="405"/>
    </location>
</feature>
<comment type="catalytic activity">
    <reaction evidence="7">
        <text>Na(+)(in) + 2 H(+)(out) = Na(+)(out) + 2 H(+)(in)</text>
        <dbReference type="Rhea" id="RHEA:29251"/>
        <dbReference type="ChEBI" id="CHEBI:15378"/>
        <dbReference type="ChEBI" id="CHEBI:29101"/>
    </reaction>
</comment>
<dbReference type="KEGG" id="ntg:NSCAC_0872"/>
<comment type="subcellular location">
    <subcellularLocation>
        <location evidence="1">Cell inner membrane</location>
        <topology evidence="1">Multi-pass membrane protein</topology>
    </subcellularLocation>
    <subcellularLocation>
        <location evidence="7">Cell membrane</location>
        <topology evidence="7">Multi-pass membrane protein</topology>
    </subcellularLocation>
</comment>
<name>A0A7G1Q9L9_9GAMM</name>
<protein>
    <recommendedName>
        <fullName evidence="7">Na(+)/H(+) antiporter NhaA</fullName>
    </recommendedName>
    <alternativeName>
        <fullName evidence="7">Sodium/proton antiporter NhaA</fullName>
    </alternativeName>
</protein>
<dbReference type="InterPro" id="IPR023171">
    <property type="entry name" value="Na/H_antiporter_dom_sf"/>
</dbReference>
<evidence type="ECO:0000313" key="9">
    <source>
        <dbReference type="Proteomes" id="UP000516072"/>
    </source>
</evidence>
<feature type="transmembrane region" description="Helical" evidence="7">
    <location>
        <begin position="109"/>
        <end position="131"/>
    </location>
</feature>
<feature type="transmembrane region" description="Helical" evidence="7">
    <location>
        <begin position="196"/>
        <end position="217"/>
    </location>
</feature>
<dbReference type="EMBL" id="LR778175">
    <property type="protein sequence ID" value="CAB1275846.1"/>
    <property type="molecule type" value="Genomic_DNA"/>
</dbReference>
<keyword evidence="9" id="KW-1185">Reference proteome</keyword>
<evidence type="ECO:0000313" key="8">
    <source>
        <dbReference type="EMBL" id="CAB1275846.1"/>
    </source>
</evidence>
<evidence type="ECO:0000256" key="5">
    <source>
        <dbReference type="ARBA" id="ARBA00023136"/>
    </source>
</evidence>
<feature type="transmembrane region" description="Helical" evidence="7">
    <location>
        <begin position="417"/>
        <end position="437"/>
    </location>
</feature>
<feature type="transmembrane region" description="Helical" evidence="7">
    <location>
        <begin position="167"/>
        <end position="190"/>
    </location>
</feature>
<dbReference type="GO" id="GO:0006885">
    <property type="term" value="P:regulation of pH"/>
    <property type="evidence" value="ECO:0007669"/>
    <property type="project" value="UniProtKB-UniRule"/>
</dbReference>
<evidence type="ECO:0000256" key="2">
    <source>
        <dbReference type="ARBA" id="ARBA00022475"/>
    </source>
</evidence>
<sequence>MMKNTPYPLESFYNCILLPIKAFLQRPTSGGIILIIATIFALVLSTWLGEEAIYHFWDQSLEILASQGVSLKLSWHYWVNDGLMFFFFLFVGLELKYEILVGELSSFKNALLPVIAALGGMVVPACIYTGFNTGTSAISGWGIPVATDIAFAVGILTLLGDRIPKNLIVFLTALAIADDLGAVVVIALFYTDAINTHALLSAGFLFLLLLFFNLSGIKNLIPYLIVGVVLWYAMLLSGVHATVAGILLAMAIPIYGSKDIKDFEQKTGDFSKIKNKKDLSYSELDQSISEIIDTGIVTQSPLKRMANFLNPWVSFGIVPIFALANAGIDLSQITWSDLFSENVTLGVMFGLALGKFIGISLFSWITVHRGWGRLPSGVAWQHFFGMAWLGGIGFTMSLFISQLSFTSINHIEQAKLGIFLASFLSAIIGLGWLYQIARKS</sequence>
<dbReference type="Proteomes" id="UP000516072">
    <property type="component" value="Chromosome"/>
</dbReference>
<feature type="transmembrane region" description="Helical" evidence="7">
    <location>
        <begin position="229"/>
        <end position="255"/>
    </location>
</feature>
<evidence type="ECO:0000256" key="6">
    <source>
        <dbReference type="ARBA" id="ARBA00023201"/>
    </source>
</evidence>
<evidence type="ECO:0000256" key="4">
    <source>
        <dbReference type="ARBA" id="ARBA00022989"/>
    </source>
</evidence>
<proteinExistence type="inferred from homology"/>
<organism evidence="8 9">
    <name type="scientific">Candidatus Nitrosacidococcus tergens</name>
    <dbReference type="NCBI Taxonomy" id="553981"/>
    <lineage>
        <taxon>Bacteria</taxon>
        <taxon>Pseudomonadati</taxon>
        <taxon>Pseudomonadota</taxon>
        <taxon>Gammaproteobacteria</taxon>
        <taxon>Chromatiales</taxon>
        <taxon>Chromatiaceae</taxon>
        <taxon>Candidatus Nitrosacidococcus</taxon>
    </lineage>
</organism>
<keyword evidence="3 7" id="KW-0812">Transmembrane</keyword>
<keyword evidence="7" id="KW-0915">Sodium</keyword>
<keyword evidence="7" id="KW-0406">Ion transport</keyword>
<dbReference type="Pfam" id="PF06965">
    <property type="entry name" value="Na_H_antiport_1"/>
    <property type="match status" value="1"/>
</dbReference>
<dbReference type="HAMAP" id="MF_01844">
    <property type="entry name" value="NhaA"/>
    <property type="match status" value="1"/>
</dbReference>
<dbReference type="NCBIfam" id="TIGR00773">
    <property type="entry name" value="NhaA"/>
    <property type="match status" value="1"/>
</dbReference>
<dbReference type="InterPro" id="IPR004670">
    <property type="entry name" value="NhaA"/>
</dbReference>
<dbReference type="AlphaFoldDB" id="A0A7G1Q9L9"/>
<dbReference type="RefSeq" id="WP_197745168.1">
    <property type="nucleotide sequence ID" value="NZ_LR778175.1"/>
</dbReference>
<evidence type="ECO:0000256" key="1">
    <source>
        <dbReference type="ARBA" id="ARBA00004429"/>
    </source>
</evidence>
<feature type="transmembrane region" description="Helical" evidence="7">
    <location>
        <begin position="312"/>
        <end position="331"/>
    </location>
</feature>
<dbReference type="Gene3D" id="1.20.1530.10">
    <property type="entry name" value="Na+/H+ antiporter like domain"/>
    <property type="match status" value="1"/>
</dbReference>
<keyword evidence="6 7" id="KW-0739">Sodium transport</keyword>
<gene>
    <name evidence="7 8" type="primary">nhaA</name>
    <name evidence="8" type="ORF">NSCAC_0872</name>
</gene>
<accession>A0A7G1Q9L9</accession>
<dbReference type="GO" id="GO:0005886">
    <property type="term" value="C:plasma membrane"/>
    <property type="evidence" value="ECO:0007669"/>
    <property type="project" value="UniProtKB-SubCell"/>
</dbReference>
<feature type="transmembrane region" description="Helical" evidence="7">
    <location>
        <begin position="77"/>
        <end position="97"/>
    </location>
</feature>
<dbReference type="PANTHER" id="PTHR30341:SF0">
    <property type="entry name" value="NA(+)_H(+) ANTIPORTER NHAA"/>
    <property type="match status" value="1"/>
</dbReference>
<comment type="similarity">
    <text evidence="7">Belongs to the NhaA Na(+)/H(+) (TC 2.A.33) antiporter family.</text>
</comment>
<keyword evidence="7" id="KW-0050">Antiport</keyword>
<feature type="transmembrane region" description="Helical" evidence="7">
    <location>
        <begin position="31"/>
        <end position="57"/>
    </location>
</feature>
<reference evidence="8 9" key="1">
    <citation type="submission" date="2020-03" db="EMBL/GenBank/DDBJ databases">
        <authorList>
            <person name="Picone N."/>
        </authorList>
    </citation>
    <scope>NUCLEOTIDE SEQUENCE [LARGE SCALE GENOMIC DNA]</scope>
    <source>
        <strain evidence="8">NSCAC1</strain>
    </source>
</reference>
<keyword evidence="4 7" id="KW-1133">Transmembrane helix</keyword>
<keyword evidence="5 7" id="KW-0472">Membrane</keyword>
<comment type="function">
    <text evidence="7">Na(+)/H(+) antiporter that extrudes sodium in exchange for external protons.</text>
</comment>
<keyword evidence="2 7" id="KW-1003">Cell membrane</keyword>
<feature type="transmembrane region" description="Helical" evidence="7">
    <location>
        <begin position="137"/>
        <end position="160"/>
    </location>
</feature>